<comment type="caution">
    <text evidence="1">The sequence shown here is derived from an EMBL/GenBank/DDBJ whole genome shotgun (WGS) entry which is preliminary data.</text>
</comment>
<dbReference type="EMBL" id="LQPC01000042">
    <property type="protein sequence ID" value="ORV85337.1"/>
    <property type="molecule type" value="Genomic_DNA"/>
</dbReference>
<dbReference type="AlphaFoldDB" id="A0A1X1WFG5"/>
<evidence type="ECO:0000313" key="2">
    <source>
        <dbReference type="Proteomes" id="UP000193622"/>
    </source>
</evidence>
<dbReference type="InterPro" id="IPR057369">
    <property type="entry name" value="VG15"/>
</dbReference>
<evidence type="ECO:0008006" key="3">
    <source>
        <dbReference type="Google" id="ProtNLM"/>
    </source>
</evidence>
<gene>
    <name evidence="1" type="ORF">AWC12_20700</name>
</gene>
<dbReference type="Pfam" id="PF25310">
    <property type="entry name" value="VG15"/>
    <property type="match status" value="1"/>
</dbReference>
<dbReference type="Proteomes" id="UP000193622">
    <property type="component" value="Unassembled WGS sequence"/>
</dbReference>
<organism evidence="1 2">
    <name type="scientific">Mycolicibacterium iranicum</name>
    <name type="common">Mycobacterium iranicum</name>
    <dbReference type="NCBI Taxonomy" id="912594"/>
    <lineage>
        <taxon>Bacteria</taxon>
        <taxon>Bacillati</taxon>
        <taxon>Actinomycetota</taxon>
        <taxon>Actinomycetes</taxon>
        <taxon>Mycobacteriales</taxon>
        <taxon>Mycobacteriaceae</taxon>
        <taxon>Mycolicibacterium</taxon>
    </lineage>
</organism>
<reference evidence="1 2" key="1">
    <citation type="submission" date="2016-01" db="EMBL/GenBank/DDBJ databases">
        <title>The new phylogeny of the genus Mycobacterium.</title>
        <authorList>
            <person name="Tarcisio F."/>
            <person name="Conor M."/>
            <person name="Antonella G."/>
            <person name="Elisabetta G."/>
            <person name="Giulia F.S."/>
            <person name="Sara T."/>
            <person name="Anna F."/>
            <person name="Clotilde B."/>
            <person name="Roberto B."/>
            <person name="Veronica D.S."/>
            <person name="Fabio R."/>
            <person name="Monica P."/>
            <person name="Olivier J."/>
            <person name="Enrico T."/>
            <person name="Nicola S."/>
        </authorList>
    </citation>
    <scope>NUCLEOTIDE SEQUENCE [LARGE SCALE GENOMIC DNA]</scope>
    <source>
        <strain evidence="1 2">DSM 45541</strain>
    </source>
</reference>
<name>A0A1X1WFG5_MYCIR</name>
<protein>
    <recommendedName>
        <fullName evidence="3">Phage head morphogenesis domain-containing protein</fullName>
    </recommendedName>
</protein>
<proteinExistence type="predicted"/>
<dbReference type="RefSeq" id="WP_085176580.1">
    <property type="nucleotide sequence ID" value="NZ_LQPC01000042.1"/>
</dbReference>
<sequence>MTAVEDFQSETETLAATVQRHVLALYAAYLAGELPEQDVVPLIVAAINQATSAAVALGDVWMVAQIEERTGAAALATGVPPTDDADRLTKAVSTVLAERDSASLSNDPAVARLDRLARSETFEAAQNGTWQAMQQQPLVEGWARQFDGAACELCTWWARLGPDGPRVWPKAHPFQRHKGCNCQPRIVLTDNIKSTGYTRRLERNARAS</sequence>
<evidence type="ECO:0000313" key="1">
    <source>
        <dbReference type="EMBL" id="ORV85337.1"/>
    </source>
</evidence>
<accession>A0A1X1WFG5</accession>